<comment type="cofactor">
    <cofactor evidence="1">
        <name>Mn(2+)</name>
        <dbReference type="ChEBI" id="CHEBI:29035"/>
    </cofactor>
</comment>
<evidence type="ECO:0000256" key="2">
    <source>
        <dbReference type="ARBA" id="ARBA00001946"/>
    </source>
</evidence>
<comment type="similarity">
    <text evidence="4">Belongs to the Nudix hydrolase family.</text>
</comment>
<evidence type="ECO:0000256" key="4">
    <source>
        <dbReference type="RuleBase" id="RU003476"/>
    </source>
</evidence>
<sequence length="151" mass="17405">MGVCLFNAKGRVWLGRRFGETGTHSWQFPQGGLDAGESAEFGALRELWEETGITIAHLSPLGVVEDWLYYDFPEGMAPKKGRLYAGQKQRWFAYRFHGDASHFNLTTHGSQEFSEWKWAKMHKTPAKVIPFKRDVYERLVIEFTQYATPKS</sequence>
<dbReference type="CDD" id="cd03671">
    <property type="entry name" value="NUDIX_Ap4A_hydrolase_plant_like"/>
    <property type="match status" value="1"/>
</dbReference>
<dbReference type="InterPro" id="IPR020084">
    <property type="entry name" value="NUDIX_hydrolase_CS"/>
</dbReference>
<comment type="cofactor">
    <cofactor evidence="2">
        <name>Mg(2+)</name>
        <dbReference type="ChEBI" id="CHEBI:18420"/>
    </cofactor>
</comment>
<evidence type="ECO:0000313" key="7">
    <source>
        <dbReference type="Proteomes" id="UP001161391"/>
    </source>
</evidence>
<proteinExistence type="inferred from homology"/>
<evidence type="ECO:0000256" key="1">
    <source>
        <dbReference type="ARBA" id="ARBA00001936"/>
    </source>
</evidence>
<accession>A0ABQ5V6Q7</accession>
<protein>
    <submittedName>
        <fullName evidence="6">RNA pyrophosphohydrolase</fullName>
    </submittedName>
</protein>
<dbReference type="InterPro" id="IPR015797">
    <property type="entry name" value="NUDIX_hydrolase-like_dom_sf"/>
</dbReference>
<reference evidence="6" key="1">
    <citation type="journal article" date="2014" name="Int. J. Syst. Evol. Microbiol.">
        <title>Complete genome of a new Firmicutes species belonging to the dominant human colonic microbiota ('Ruminococcus bicirculans') reveals two chromosomes and a selective capacity to utilize plant glucans.</title>
        <authorList>
            <consortium name="NISC Comparative Sequencing Program"/>
            <person name="Wegmann U."/>
            <person name="Louis P."/>
            <person name="Goesmann A."/>
            <person name="Henrissat B."/>
            <person name="Duncan S.H."/>
            <person name="Flint H.J."/>
        </authorList>
    </citation>
    <scope>NUCLEOTIDE SEQUENCE</scope>
    <source>
        <strain evidence="6">NBRC 108219</strain>
    </source>
</reference>
<evidence type="ECO:0000313" key="6">
    <source>
        <dbReference type="EMBL" id="GLQ23143.1"/>
    </source>
</evidence>
<dbReference type="PROSITE" id="PS00893">
    <property type="entry name" value="NUDIX_BOX"/>
    <property type="match status" value="1"/>
</dbReference>
<organism evidence="6 7">
    <name type="scientific">Algimonas ampicilliniresistens</name>
    <dbReference type="NCBI Taxonomy" id="1298735"/>
    <lineage>
        <taxon>Bacteria</taxon>
        <taxon>Pseudomonadati</taxon>
        <taxon>Pseudomonadota</taxon>
        <taxon>Alphaproteobacteria</taxon>
        <taxon>Maricaulales</taxon>
        <taxon>Robiginitomaculaceae</taxon>
        <taxon>Algimonas</taxon>
    </lineage>
</organism>
<dbReference type="PANTHER" id="PTHR43736:SF1">
    <property type="entry name" value="DIHYDRONEOPTERIN TRIPHOSPHATE DIPHOSPHATASE"/>
    <property type="match status" value="1"/>
</dbReference>
<dbReference type="EMBL" id="BSNK01000001">
    <property type="protein sequence ID" value="GLQ23143.1"/>
    <property type="molecule type" value="Genomic_DNA"/>
</dbReference>
<dbReference type="Proteomes" id="UP001161391">
    <property type="component" value="Unassembled WGS sequence"/>
</dbReference>
<name>A0ABQ5V6Q7_9PROT</name>
<dbReference type="PROSITE" id="PS51462">
    <property type="entry name" value="NUDIX"/>
    <property type="match status" value="1"/>
</dbReference>
<reference evidence="6" key="2">
    <citation type="submission" date="2023-01" db="EMBL/GenBank/DDBJ databases">
        <title>Draft genome sequence of Algimonas ampicilliniresistens strain NBRC 108219.</title>
        <authorList>
            <person name="Sun Q."/>
            <person name="Mori K."/>
        </authorList>
    </citation>
    <scope>NUCLEOTIDE SEQUENCE</scope>
    <source>
        <strain evidence="6">NBRC 108219</strain>
    </source>
</reference>
<dbReference type="NCBIfam" id="NF001938">
    <property type="entry name" value="PRK00714.1-5"/>
    <property type="match status" value="1"/>
</dbReference>
<keyword evidence="3 4" id="KW-0378">Hydrolase</keyword>
<evidence type="ECO:0000256" key="3">
    <source>
        <dbReference type="ARBA" id="ARBA00022801"/>
    </source>
</evidence>
<dbReference type="InterPro" id="IPR000086">
    <property type="entry name" value="NUDIX_hydrolase_dom"/>
</dbReference>
<dbReference type="InterPro" id="IPR020476">
    <property type="entry name" value="Nudix_hydrolase"/>
</dbReference>
<dbReference type="PANTHER" id="PTHR43736">
    <property type="entry name" value="ADP-RIBOSE PYROPHOSPHATASE"/>
    <property type="match status" value="1"/>
</dbReference>
<dbReference type="InterPro" id="IPR022927">
    <property type="entry name" value="RppH"/>
</dbReference>
<comment type="caution">
    <text evidence="6">The sequence shown here is derived from an EMBL/GenBank/DDBJ whole genome shotgun (WGS) entry which is preliminary data.</text>
</comment>
<feature type="domain" description="Nudix hydrolase" evidence="5">
    <location>
        <begin position="1"/>
        <end position="141"/>
    </location>
</feature>
<dbReference type="Pfam" id="PF00293">
    <property type="entry name" value="NUDIX"/>
    <property type="match status" value="1"/>
</dbReference>
<dbReference type="PRINTS" id="PR00502">
    <property type="entry name" value="NUDIXFAMILY"/>
</dbReference>
<keyword evidence="7" id="KW-1185">Reference proteome</keyword>
<evidence type="ECO:0000259" key="5">
    <source>
        <dbReference type="PROSITE" id="PS51462"/>
    </source>
</evidence>
<gene>
    <name evidence="6" type="primary">rppH</name>
    <name evidence="6" type="ORF">GCM10007853_10170</name>
</gene>
<dbReference type="SUPFAM" id="SSF55811">
    <property type="entry name" value="Nudix"/>
    <property type="match status" value="1"/>
</dbReference>
<dbReference type="Gene3D" id="3.90.79.10">
    <property type="entry name" value="Nucleoside Triphosphate Pyrophosphohydrolase"/>
    <property type="match status" value="1"/>
</dbReference>